<name>V4AL69_LOTGI</name>
<reference evidence="3 4" key="1">
    <citation type="journal article" date="2013" name="Nature">
        <title>Insights into bilaterian evolution from three spiralian genomes.</title>
        <authorList>
            <person name="Simakov O."/>
            <person name="Marletaz F."/>
            <person name="Cho S.J."/>
            <person name="Edsinger-Gonzales E."/>
            <person name="Havlak P."/>
            <person name="Hellsten U."/>
            <person name="Kuo D.H."/>
            <person name="Larsson T."/>
            <person name="Lv J."/>
            <person name="Arendt D."/>
            <person name="Savage R."/>
            <person name="Osoegawa K."/>
            <person name="de Jong P."/>
            <person name="Grimwood J."/>
            <person name="Chapman J.A."/>
            <person name="Shapiro H."/>
            <person name="Aerts A."/>
            <person name="Otillar R.P."/>
            <person name="Terry A.Y."/>
            <person name="Boore J.L."/>
            <person name="Grigoriev I.V."/>
            <person name="Lindberg D.R."/>
            <person name="Seaver E.C."/>
            <person name="Weisblat D.A."/>
            <person name="Putnam N.H."/>
            <person name="Rokhsar D.S."/>
        </authorList>
    </citation>
    <scope>NUCLEOTIDE SEQUENCE [LARGE SCALE GENOMIC DNA]</scope>
</reference>
<organism evidence="3 4">
    <name type="scientific">Lottia gigantea</name>
    <name type="common">Giant owl limpet</name>
    <dbReference type="NCBI Taxonomy" id="225164"/>
    <lineage>
        <taxon>Eukaryota</taxon>
        <taxon>Metazoa</taxon>
        <taxon>Spiralia</taxon>
        <taxon>Lophotrochozoa</taxon>
        <taxon>Mollusca</taxon>
        <taxon>Gastropoda</taxon>
        <taxon>Patellogastropoda</taxon>
        <taxon>Lottioidea</taxon>
        <taxon>Lottiidae</taxon>
        <taxon>Lottia</taxon>
    </lineage>
</organism>
<dbReference type="AlphaFoldDB" id="V4AL69"/>
<evidence type="ECO:0000313" key="3">
    <source>
        <dbReference type="EMBL" id="ESO97842.1"/>
    </source>
</evidence>
<dbReference type="PANTHER" id="PTHR46190">
    <property type="entry name" value="SI:CH211-201H21.5-RELATED"/>
    <property type="match status" value="1"/>
</dbReference>
<dbReference type="HOGENOM" id="CLU_036838_11_2_1"/>
<dbReference type="Gene3D" id="3.90.245.10">
    <property type="entry name" value="Ribonucleoside hydrolase-like"/>
    <property type="match status" value="1"/>
</dbReference>
<accession>V4AL69</accession>
<dbReference type="EMBL" id="KB201304">
    <property type="protein sequence ID" value="ESO97842.1"/>
    <property type="molecule type" value="Genomic_DNA"/>
</dbReference>
<dbReference type="InterPro" id="IPR052775">
    <property type="entry name" value="IUN_hydrolase"/>
</dbReference>
<dbReference type="KEGG" id="lgi:LOTGIDRAFT_208999"/>
<dbReference type="RefSeq" id="XP_009051684.1">
    <property type="nucleotide sequence ID" value="XM_009053436.1"/>
</dbReference>
<dbReference type="OrthoDB" id="432381at2759"/>
<gene>
    <name evidence="3" type="ORF">LOTGIDRAFT_208999</name>
</gene>
<dbReference type="GeneID" id="20246110"/>
<keyword evidence="4" id="KW-1185">Reference proteome</keyword>
<evidence type="ECO:0000256" key="1">
    <source>
        <dbReference type="ARBA" id="ARBA00009176"/>
    </source>
</evidence>
<dbReference type="CTD" id="20246110"/>
<dbReference type="Proteomes" id="UP000030746">
    <property type="component" value="Unassembled WGS sequence"/>
</dbReference>
<dbReference type="SUPFAM" id="SSF53590">
    <property type="entry name" value="Nucleoside hydrolase"/>
    <property type="match status" value="1"/>
</dbReference>
<evidence type="ECO:0000259" key="2">
    <source>
        <dbReference type="Pfam" id="PF01156"/>
    </source>
</evidence>
<proteinExistence type="inferred from homology"/>
<dbReference type="OMA" id="NEYTCPT"/>
<comment type="similarity">
    <text evidence="1">Belongs to the IUNH family.</text>
</comment>
<protein>
    <recommendedName>
        <fullName evidence="2">Inosine/uridine-preferring nucleoside hydrolase domain-containing protein</fullName>
    </recommendedName>
</protein>
<dbReference type="InterPro" id="IPR036452">
    <property type="entry name" value="Ribo_hydro-like"/>
</dbReference>
<evidence type="ECO:0000313" key="4">
    <source>
        <dbReference type="Proteomes" id="UP000030746"/>
    </source>
</evidence>
<sequence length="317" mass="35416">MKKLIIDVDTGVDDAMALLHCIGQSKAGTEVLAITCVNGNVGLDRVLRNTLRTLQYADKSNIPVYRGAVKPLIPWKTEGATHFHGNDGLGDAKWDTPDDISLIQSEHAVHALIRLVKEHPGEITLVTLAPLTNIALALQLDETFSSNLKEVMIMGGNIEGKGNVSLSAEFNFHVDPEAAAIVLQDLKCPVTMVTWETCIHSTISEEDYEKLLLIQTPRAEFFRKISDNRQHLISSKKKLNPGFRSCDWFAAMVLFDESLCLEYISAHASVELQGRFTRGQMVVDWLGRWSDMPNVKIAMRLDRARLLTTMRDFLSQE</sequence>
<dbReference type="STRING" id="225164.V4AL69"/>
<dbReference type="PANTHER" id="PTHR46190:SF1">
    <property type="entry name" value="SI:CH211-201H21.5"/>
    <property type="match status" value="1"/>
</dbReference>
<dbReference type="InterPro" id="IPR001910">
    <property type="entry name" value="Inosine/uridine_hydrolase_dom"/>
</dbReference>
<dbReference type="GO" id="GO:0016799">
    <property type="term" value="F:hydrolase activity, hydrolyzing N-glycosyl compounds"/>
    <property type="evidence" value="ECO:0007669"/>
    <property type="project" value="InterPro"/>
</dbReference>
<dbReference type="Pfam" id="PF01156">
    <property type="entry name" value="IU_nuc_hydro"/>
    <property type="match status" value="1"/>
</dbReference>
<feature type="domain" description="Inosine/uridine-preferring nucleoside hydrolase" evidence="2">
    <location>
        <begin position="4"/>
        <end position="306"/>
    </location>
</feature>
<dbReference type="CDD" id="cd02649">
    <property type="entry name" value="nuc_hydro_CeIAG"/>
    <property type="match status" value="1"/>
</dbReference>